<dbReference type="InterPro" id="IPR001584">
    <property type="entry name" value="Integrase_cat-core"/>
</dbReference>
<dbReference type="PROSITE" id="PS50994">
    <property type="entry name" value="INTEGRASE"/>
    <property type="match status" value="1"/>
</dbReference>
<accession>A0AAE0GY75</accession>
<dbReference type="EMBL" id="LGRX02001295">
    <property type="protein sequence ID" value="KAK3286378.1"/>
    <property type="molecule type" value="Genomic_DNA"/>
</dbReference>
<comment type="caution">
    <text evidence="3">The sequence shown here is derived from an EMBL/GenBank/DDBJ whole genome shotgun (WGS) entry which is preliminary data.</text>
</comment>
<name>A0AAE0GY75_9CHLO</name>
<dbReference type="Gene3D" id="3.30.420.10">
    <property type="entry name" value="Ribonuclease H-like superfamily/Ribonuclease H"/>
    <property type="match status" value="1"/>
</dbReference>
<evidence type="ECO:0000256" key="1">
    <source>
        <dbReference type="SAM" id="MobiDB-lite"/>
    </source>
</evidence>
<organism evidence="3 4">
    <name type="scientific">Cymbomonas tetramitiformis</name>
    <dbReference type="NCBI Taxonomy" id="36881"/>
    <lineage>
        <taxon>Eukaryota</taxon>
        <taxon>Viridiplantae</taxon>
        <taxon>Chlorophyta</taxon>
        <taxon>Pyramimonadophyceae</taxon>
        <taxon>Pyramimonadales</taxon>
        <taxon>Pyramimonadaceae</taxon>
        <taxon>Cymbomonas</taxon>
    </lineage>
</organism>
<proteinExistence type="predicted"/>
<reference evidence="3 4" key="1">
    <citation type="journal article" date="2015" name="Genome Biol. Evol.">
        <title>Comparative Genomics of a Bacterivorous Green Alga Reveals Evolutionary Causalities and Consequences of Phago-Mixotrophic Mode of Nutrition.</title>
        <authorList>
            <person name="Burns J.A."/>
            <person name="Paasch A."/>
            <person name="Narechania A."/>
            <person name="Kim E."/>
        </authorList>
    </citation>
    <scope>NUCLEOTIDE SEQUENCE [LARGE SCALE GENOMIC DNA]</scope>
    <source>
        <strain evidence="3 4">PLY_AMNH</strain>
    </source>
</reference>
<dbReference type="InterPro" id="IPR012337">
    <property type="entry name" value="RNaseH-like_sf"/>
</dbReference>
<feature type="region of interest" description="Disordered" evidence="1">
    <location>
        <begin position="258"/>
        <end position="301"/>
    </location>
</feature>
<dbReference type="GO" id="GO:0003676">
    <property type="term" value="F:nucleic acid binding"/>
    <property type="evidence" value="ECO:0007669"/>
    <property type="project" value="InterPro"/>
</dbReference>
<protein>
    <recommendedName>
        <fullName evidence="2">Integrase catalytic domain-containing protein</fullName>
    </recommendedName>
</protein>
<dbReference type="InterPro" id="IPR036397">
    <property type="entry name" value="RNaseH_sf"/>
</dbReference>
<evidence type="ECO:0000313" key="3">
    <source>
        <dbReference type="EMBL" id="KAK3286378.1"/>
    </source>
</evidence>
<feature type="compositionally biased region" description="Low complexity" evidence="1">
    <location>
        <begin position="282"/>
        <end position="292"/>
    </location>
</feature>
<feature type="domain" description="Integrase catalytic" evidence="2">
    <location>
        <begin position="791"/>
        <end position="901"/>
    </location>
</feature>
<dbReference type="GO" id="GO:0015074">
    <property type="term" value="P:DNA integration"/>
    <property type="evidence" value="ECO:0007669"/>
    <property type="project" value="InterPro"/>
</dbReference>
<gene>
    <name evidence="3" type="ORF">CYMTET_6065</name>
</gene>
<dbReference type="Proteomes" id="UP001190700">
    <property type="component" value="Unassembled WGS sequence"/>
</dbReference>
<evidence type="ECO:0000259" key="2">
    <source>
        <dbReference type="PROSITE" id="PS50994"/>
    </source>
</evidence>
<dbReference type="AlphaFoldDB" id="A0AAE0GY75"/>
<evidence type="ECO:0000313" key="4">
    <source>
        <dbReference type="Proteomes" id="UP001190700"/>
    </source>
</evidence>
<sequence length="1141" mass="123933">MLSRRQPDRGRHTVQCWDCGGPHFRRDCPGGVQSAHVAGFHPEGTPIADILSELDAAFLDPEEEVYESCLYSYSLELGEAPLDLPAAQAAAVVPHSAVDSEEPWTESEWAIWDSCGRSEEQYYDAVNRFNSYQDPDDGDCPDGEMTPTQLHVAVHQPPDPAVSLQHFSVEPQQPAVPAADVQITTTNTEFPGAVQLVSAAPQSRPRGPGGPGRRPYGAGHFMYMSLLCILAFSGTADAVQSGGASGAVLEDSRTHLATPCQPAVTSERAPALNNPASGGQSGSQSGSQSVSQLTPPAGGSVGRSAGQLFSADGLATGDTGLCLVSGCAVGTYASVELGVLSGQLGSVTVVYPLVPAGYTGILVYGSAESVPLYVPDEEWAASGFSSLASAVPAPVRVDRGIVCDSGATCVMCGDLSACTDVDYTRTVAFTMVTAGSHRTDATVTFHLYGVCIQDGAIDHFVLPNSHYKAGCRTLLSSRVMLSLGFGSPDLVSLTYTHLPTGRVYQIIDSGTDYMWAEVPEGTASALTQTVSRVRTGEICDWMWARSEYAKWAFLKGSPAALAKTGEHNFDISLFGDDLPPGVGNNQTCPVRYSLSDSCWGHLWAGAYIYGNPPFDRLTCERMLKKANRDFATDPEHTVFLFLVPQSHLSTFRQHLIHWEVLHVYPAGTEGIFGYRREHTYAGRPLQSAGSEGGGDRVFIAGTPFPVAIIYRDQYTSMRFTPERWCHSAYAHAHGLRLAQLMDLGVDIARPGTTVTREQLLAHRTCAEACAVCARMRTVQPSPKHPPADRYRAQKPGSMWAADATGPITPIGYDGSRYRWTFVEFTVRFTLCYFSAEKSAYSFILAQFLADVVHHGFACTGLVLRTDCAPELCDPAAQALYKHHGIKHLQSSPTLHWQNFMVLHWVCARQTDAEMSSTGSEYVAASVVGQRAMSAIHMIVEMFGFIRITQQEPGVSALALSTAFPAADTSWMQRAATFFENHAMGHGQMGPASPLHYREAEPVPDSSLYALPHAVPVPYDGTGYEDGPREYHSQRSGMYGTSGPFIPRLELPVAVMIDNQAASSILRNVMLSTKIKHVLIRFHCFRGWTGTYDLPYETLDTDSSTLTLSTSDWILAFDYILYLFDIFYDLEYWLTVELSSIG</sequence>
<keyword evidence="4" id="KW-1185">Reference proteome</keyword>
<dbReference type="SUPFAM" id="SSF53098">
    <property type="entry name" value="Ribonuclease H-like"/>
    <property type="match status" value="1"/>
</dbReference>